<dbReference type="STRING" id="278856.A0A212ELB0"/>
<dbReference type="EMBL" id="AGBW02014084">
    <property type="protein sequence ID" value="OWR42290.1"/>
    <property type="molecule type" value="Genomic_DNA"/>
</dbReference>
<organism evidence="2 3">
    <name type="scientific">Danaus plexippus plexippus</name>
    <dbReference type="NCBI Taxonomy" id="278856"/>
    <lineage>
        <taxon>Eukaryota</taxon>
        <taxon>Metazoa</taxon>
        <taxon>Ecdysozoa</taxon>
        <taxon>Arthropoda</taxon>
        <taxon>Hexapoda</taxon>
        <taxon>Insecta</taxon>
        <taxon>Pterygota</taxon>
        <taxon>Neoptera</taxon>
        <taxon>Endopterygota</taxon>
        <taxon>Lepidoptera</taxon>
        <taxon>Glossata</taxon>
        <taxon>Ditrysia</taxon>
        <taxon>Papilionoidea</taxon>
        <taxon>Nymphalidae</taxon>
        <taxon>Danainae</taxon>
        <taxon>Danaini</taxon>
        <taxon>Danaina</taxon>
        <taxon>Danaus</taxon>
        <taxon>Danaus</taxon>
    </lineage>
</organism>
<sequence>MAFRCLNLLRNLKNNSSTILRQSLLSTTTITNITQQKIQNIKKYKTENNITYLEDPDTFGTLSGQKVIKEALEDEGDIQEEKYLQEQPLKSQKLTIKQYADIIKQYLQHKRIKEAIDVLETRMLKEDRVKPENYIYNILIGACAEVGYTKKAFQLYNDMKRRALRPTGDTYTCLFESCINSPYPTYGLKMATHLRNLMIEKNIEPNLTNYNVMIKAFGRCADLQTAFKIVDEMISKKIKIRSHTFNHLLQACITDKNHGLKYALIVWRKMLNMKEKPNLYSFNLMLRCVKDCNVGSKEDLLEVIGIIQASLPIRSVENLKEIEGQQQRLLSGAPNDRKMTENQSFVYSSSDSERNIITEANEKHVKPTDFSKSHSDGKCSSTTDPTDLELVTQDQNTLEVIENYKKTTPLPKRYAPNLLSRVVQIDQVLAFQDVSTSQEKFAIIGGQEDFLNEMEVYSIKPDIKTFTQMLPLIENSTEAEIKLIDTMKTLKIKRDIDFYNMLIKKRCLRKDYDSAFMVRNLIEEDNASVRKHPFNKKHKLKVDVMTYGALALACTTREMADKLLNEMKEKQLKVNIEMLGALLKNAAINMQFGYVLYVMDIVKQEKLKVNTAFLRHLETFNDRCIRSIEKNEKEKRDSPVLKAAYNRFSDIYNNWITDVNVEEALKPENPWKQFTEPHPATVQRENFQIVEPKRFYKKKRHYKPYTPRLK</sequence>
<dbReference type="Proteomes" id="UP000007151">
    <property type="component" value="Unassembled WGS sequence"/>
</dbReference>
<dbReference type="InterPro" id="IPR011990">
    <property type="entry name" value="TPR-like_helical_dom_sf"/>
</dbReference>
<gene>
    <name evidence="2" type="ORF">KGM_207297</name>
</gene>
<dbReference type="AlphaFoldDB" id="A0A212ELB0"/>
<feature type="region of interest" description="Disordered" evidence="1">
    <location>
        <begin position="367"/>
        <end position="386"/>
    </location>
</feature>
<dbReference type="OrthoDB" id="185373at2759"/>
<dbReference type="Pfam" id="PF13812">
    <property type="entry name" value="PPR_3"/>
    <property type="match status" value="1"/>
</dbReference>
<evidence type="ECO:0000313" key="3">
    <source>
        <dbReference type="Proteomes" id="UP000007151"/>
    </source>
</evidence>
<protein>
    <submittedName>
        <fullName evidence="2">Uncharacterized protein</fullName>
    </submittedName>
</protein>
<evidence type="ECO:0000256" key="1">
    <source>
        <dbReference type="SAM" id="MobiDB-lite"/>
    </source>
</evidence>
<dbReference type="GO" id="GO:0000049">
    <property type="term" value="F:tRNA binding"/>
    <property type="evidence" value="ECO:0007669"/>
    <property type="project" value="TreeGrafter"/>
</dbReference>
<accession>A0A212ELB0</accession>
<dbReference type="Pfam" id="PF13041">
    <property type="entry name" value="PPR_2"/>
    <property type="match status" value="2"/>
</dbReference>
<dbReference type="FunCoup" id="A0A212ELB0">
    <property type="interactions" value="1303"/>
</dbReference>
<dbReference type="PANTHER" id="PTHR24014:SF6">
    <property type="entry name" value="PENTATRICOPEPTIDE REPEAT-CONTAINING PROTEIN 1, MITOCHONDRIAL"/>
    <property type="match status" value="1"/>
</dbReference>
<name>A0A212ELB0_DANPL</name>
<dbReference type="NCBIfam" id="TIGR00756">
    <property type="entry name" value="PPR"/>
    <property type="match status" value="2"/>
</dbReference>
<comment type="caution">
    <text evidence="2">The sequence shown here is derived from an EMBL/GenBank/DDBJ whole genome shotgun (WGS) entry which is preliminary data.</text>
</comment>
<dbReference type="eggNOG" id="KOG4197">
    <property type="taxonomic scope" value="Eukaryota"/>
</dbReference>
<dbReference type="InterPro" id="IPR002885">
    <property type="entry name" value="PPR_rpt"/>
</dbReference>
<feature type="compositionally biased region" description="Basic and acidic residues" evidence="1">
    <location>
        <begin position="367"/>
        <end position="377"/>
    </location>
</feature>
<reference evidence="2 3" key="1">
    <citation type="journal article" date="2011" name="Cell">
        <title>The monarch butterfly genome yields insights into long-distance migration.</title>
        <authorList>
            <person name="Zhan S."/>
            <person name="Merlin C."/>
            <person name="Boore J.L."/>
            <person name="Reppert S.M."/>
        </authorList>
    </citation>
    <scope>NUCLEOTIDE SEQUENCE [LARGE SCALE GENOMIC DNA]</scope>
    <source>
        <strain evidence="2">F-2</strain>
    </source>
</reference>
<evidence type="ECO:0000313" key="2">
    <source>
        <dbReference type="EMBL" id="OWR42290.1"/>
    </source>
</evidence>
<dbReference type="Gene3D" id="1.25.40.10">
    <property type="entry name" value="Tetratricopeptide repeat domain"/>
    <property type="match status" value="2"/>
</dbReference>
<dbReference type="KEGG" id="dpl:KGM_207297"/>
<dbReference type="PROSITE" id="PS51375">
    <property type="entry name" value="PPR"/>
    <property type="match status" value="2"/>
</dbReference>
<dbReference type="GO" id="GO:0005759">
    <property type="term" value="C:mitochondrial matrix"/>
    <property type="evidence" value="ECO:0007669"/>
    <property type="project" value="TreeGrafter"/>
</dbReference>
<dbReference type="PANTHER" id="PTHR24014">
    <property type="entry name" value="2-OXOGLUTARATE AND IRON-DEPENDENT OXYGENASE DOMAIN-CONTAINING PROTEIN 2"/>
    <property type="match status" value="1"/>
</dbReference>
<proteinExistence type="predicted"/>
<dbReference type="GO" id="GO:0042780">
    <property type="term" value="P:tRNA 3'-end processing"/>
    <property type="evidence" value="ECO:0007669"/>
    <property type="project" value="TreeGrafter"/>
</dbReference>
<keyword evidence="3" id="KW-1185">Reference proteome</keyword>